<evidence type="ECO:0000313" key="1">
    <source>
        <dbReference type="EMBL" id="UNM14736.1"/>
    </source>
</evidence>
<sequence length="48" mass="5102">MSAGRHSGPTVTTVGPEASYFRHIESLGISSGWQCWEVGAAARKARVV</sequence>
<accession>A0ABY3WW77</accession>
<proteinExistence type="predicted"/>
<reference evidence="1 2" key="1">
    <citation type="submission" date="2021-03" db="EMBL/GenBank/DDBJ databases">
        <title>Complete genome of Streptomyces formicae strain 1H-GS9 (DSM 100524).</title>
        <authorList>
            <person name="Atanasov K.E."/>
            <person name="Altabella T."/>
            <person name="Ferrer A."/>
        </authorList>
    </citation>
    <scope>NUCLEOTIDE SEQUENCE [LARGE SCALE GENOMIC DNA]</scope>
    <source>
        <strain evidence="1 2">1H-GS9</strain>
    </source>
</reference>
<keyword evidence="2" id="KW-1185">Reference proteome</keyword>
<organism evidence="1 2">
    <name type="scientific">Streptomyces formicae</name>
    <dbReference type="NCBI Taxonomy" id="1616117"/>
    <lineage>
        <taxon>Bacteria</taxon>
        <taxon>Bacillati</taxon>
        <taxon>Actinomycetota</taxon>
        <taxon>Actinomycetes</taxon>
        <taxon>Kitasatosporales</taxon>
        <taxon>Streptomycetaceae</taxon>
        <taxon>Streptomyces</taxon>
    </lineage>
</organism>
<evidence type="ECO:0000313" key="2">
    <source>
        <dbReference type="Proteomes" id="UP000828924"/>
    </source>
</evidence>
<dbReference type="EMBL" id="CP071872">
    <property type="protein sequence ID" value="UNM14736.1"/>
    <property type="molecule type" value="Genomic_DNA"/>
</dbReference>
<gene>
    <name evidence="1" type="ORF">J4032_27655</name>
</gene>
<name>A0ABY3WW77_9ACTN</name>
<dbReference type="Proteomes" id="UP000828924">
    <property type="component" value="Chromosome"/>
</dbReference>
<protein>
    <submittedName>
        <fullName evidence="1">Uncharacterized protein</fullName>
    </submittedName>
</protein>
<dbReference type="RefSeq" id="WP_242335032.1">
    <property type="nucleotide sequence ID" value="NZ_CP071872.1"/>
</dbReference>